<evidence type="ECO:0000313" key="3">
    <source>
        <dbReference type="Proteomes" id="UP001522462"/>
    </source>
</evidence>
<comment type="caution">
    <text evidence="2">The sequence shown here is derived from an EMBL/GenBank/DDBJ whole genome shotgun (WGS) entry which is preliminary data.</text>
</comment>
<dbReference type="Pfam" id="PF06114">
    <property type="entry name" value="Peptidase_M78"/>
    <property type="match status" value="1"/>
</dbReference>
<reference evidence="2 3" key="1">
    <citation type="journal article" date="2022" name="Microbiol. Res.">
        <title>Comparative genome analysis, predicted lifestyle and antimicrobial strategies of Lactococcus carnosus and Lactococcus paracarnosus isolated from meat.</title>
        <authorList>
            <person name="Werum V."/>
            <person name="Ehrmann M."/>
            <person name="Vogel R."/>
            <person name="Hilgarth M."/>
        </authorList>
    </citation>
    <scope>NUCLEOTIDE SEQUENCE [LARGE SCALE GENOMIC DNA]</scope>
    <source>
        <strain evidence="2 3">TMW21897</strain>
    </source>
</reference>
<dbReference type="EMBL" id="JAAEDA010000024">
    <property type="protein sequence ID" value="MCJ1978440.1"/>
    <property type="molecule type" value="Genomic_DNA"/>
</dbReference>
<name>A0ABT0API6_9LACT</name>
<organism evidence="2 3">
    <name type="scientific">Pseudolactococcus paracarnosus</name>
    <dbReference type="NCBI Taxonomy" id="2749962"/>
    <lineage>
        <taxon>Bacteria</taxon>
        <taxon>Bacillati</taxon>
        <taxon>Bacillota</taxon>
        <taxon>Bacilli</taxon>
        <taxon>Lactobacillales</taxon>
        <taxon>Streptococcaceae</taxon>
        <taxon>Pseudolactococcus</taxon>
    </lineage>
</organism>
<dbReference type="Proteomes" id="UP001522462">
    <property type="component" value="Unassembled WGS sequence"/>
</dbReference>
<evidence type="ECO:0000259" key="1">
    <source>
        <dbReference type="Pfam" id="PF06114"/>
    </source>
</evidence>
<accession>A0ABT0API6</accession>
<feature type="domain" description="IrrE N-terminal-like" evidence="1">
    <location>
        <begin position="10"/>
        <end position="88"/>
    </location>
</feature>
<proteinExistence type="predicted"/>
<protein>
    <submittedName>
        <fullName evidence="2">ImmA/IrrE family metallo-endopeptidase</fullName>
    </submittedName>
</protein>
<dbReference type="RefSeq" id="WP_243915362.1">
    <property type="nucleotide sequence ID" value="NZ_JAAECY010000047.1"/>
</dbReference>
<dbReference type="InterPro" id="IPR010359">
    <property type="entry name" value="IrrE_HExxH"/>
</dbReference>
<gene>
    <name evidence="2" type="ORF">GYN19_10820</name>
</gene>
<dbReference type="Gene3D" id="1.10.10.2910">
    <property type="match status" value="1"/>
</dbReference>
<sequence>MLSRIKQQVKELGIEIQYMEMISNGYFGIEDDDPIVFINDNLNEIDTALALLHETAHFLNKDCEKCVTNHFQNDNLEYEANKYMIHEVLKALDNEHDFTPRTNYHLIIENLDLPYHLDEVIIDEFYNLIINKFNISDDDDWENYQ</sequence>
<keyword evidence="3" id="KW-1185">Reference proteome</keyword>
<evidence type="ECO:0000313" key="2">
    <source>
        <dbReference type="EMBL" id="MCJ1978440.1"/>
    </source>
</evidence>